<name>A0ABQ2BER7_9SPHI</name>
<sequence>MVALASWDESDTKINLAIDWNKLGITADKAKISAPNIDKFQSAGNYSDGKSILVEKGKGLILIIE</sequence>
<feature type="domain" description="Glycoside hydrolase 123-like N-terminal" evidence="1">
    <location>
        <begin position="1"/>
        <end position="65"/>
    </location>
</feature>
<protein>
    <recommendedName>
        <fullName evidence="1">Glycoside hydrolase 123-like N-terminal domain-containing protein</fullName>
    </recommendedName>
</protein>
<dbReference type="EMBL" id="BMDJ01000001">
    <property type="protein sequence ID" value="GGI22087.1"/>
    <property type="molecule type" value="Genomic_DNA"/>
</dbReference>
<dbReference type="Pfam" id="PF19543">
    <property type="entry name" value="GH123_N"/>
    <property type="match status" value="1"/>
</dbReference>
<dbReference type="InterPro" id="IPR045711">
    <property type="entry name" value="GH123-like_N"/>
</dbReference>
<proteinExistence type="predicted"/>
<organism evidence="2 3">
    <name type="scientific">Pedobacter mendelii</name>
    <dbReference type="NCBI Taxonomy" id="1908240"/>
    <lineage>
        <taxon>Bacteria</taxon>
        <taxon>Pseudomonadati</taxon>
        <taxon>Bacteroidota</taxon>
        <taxon>Sphingobacteriia</taxon>
        <taxon>Sphingobacteriales</taxon>
        <taxon>Sphingobacteriaceae</taxon>
        <taxon>Pedobacter</taxon>
    </lineage>
</organism>
<gene>
    <name evidence="2" type="ORF">GCM10008119_00890</name>
</gene>
<evidence type="ECO:0000313" key="3">
    <source>
        <dbReference type="Proteomes" id="UP000645390"/>
    </source>
</evidence>
<dbReference type="Proteomes" id="UP000645390">
    <property type="component" value="Unassembled WGS sequence"/>
</dbReference>
<keyword evidence="3" id="KW-1185">Reference proteome</keyword>
<comment type="caution">
    <text evidence="2">The sequence shown here is derived from an EMBL/GenBank/DDBJ whole genome shotgun (WGS) entry which is preliminary data.</text>
</comment>
<accession>A0ABQ2BER7</accession>
<evidence type="ECO:0000259" key="1">
    <source>
        <dbReference type="Pfam" id="PF19543"/>
    </source>
</evidence>
<evidence type="ECO:0000313" key="2">
    <source>
        <dbReference type="EMBL" id="GGI22087.1"/>
    </source>
</evidence>
<reference evidence="3" key="1">
    <citation type="journal article" date="2019" name="Int. J. Syst. Evol. Microbiol.">
        <title>The Global Catalogue of Microorganisms (GCM) 10K type strain sequencing project: providing services to taxonomists for standard genome sequencing and annotation.</title>
        <authorList>
            <consortium name="The Broad Institute Genomics Platform"/>
            <consortium name="The Broad Institute Genome Sequencing Center for Infectious Disease"/>
            <person name="Wu L."/>
            <person name="Ma J."/>
        </authorList>
    </citation>
    <scope>NUCLEOTIDE SEQUENCE [LARGE SCALE GENOMIC DNA]</scope>
    <source>
        <strain evidence="3">CCM 8939</strain>
    </source>
</reference>